<evidence type="ECO:0000313" key="3">
    <source>
        <dbReference type="EMBL" id="EAR91243.2"/>
    </source>
</evidence>
<gene>
    <name evidence="3" type="ORF">TTHERM_00784300</name>
</gene>
<sequence length="1546" mass="179728">MKSQRRGGGGASAGFKKGTLYNQYLNKSCYFQDKYGKFLNPKSEETFIQETMFYINLDLFQQTQILVIITSLAKIIPWFHLKELLNYQDLGLILLLVVSYLMGYTFRNKKSYHLQRLAILIVIFFELITIQFMLLDKNLVDIELWQIFGQIGIIIQNTIIITTPLQCLALTFFQNSILQAMILCREKEQFDCARKQMPYQSYCNINNLYETTLFEFFYSSSNLICSYTLLTITICYIINRIMRRYWIFINSFQKSDKSNSYLSLKNMTTFFIIDQHMQIVFYNEKGQHFIRSCEEVNERITNLSQLFKNKEQQSTSAANAARDKKFQSKGVIIQEKVQEVIQQDKEIELEVWLDESLGKGINLNNQSNQTEESVYEQIETVGLQQTENYQKVYYKLLMGPIMWKSSKMIQIILEKQPKVSEMVQINEYYYDLLFKNSSDNISQLERDYLKWYNMVSLNVIKNDDLKELSKCIYEYHQQYIYLYFIRKLNNEFHKIEQKNLNEFNIKANIIQAVEIILVKKLHLVNQIKVQFEGSFPSHEVIADDILFHHMMVSILDLIIQPIEEKHEQKNIDSLTFKNSPKLGQDGQVPRNAAEPVYKKQDFKIDCKLKQIRRNEIFDLLFIFEFHCLPETERLLQKVFKKVRNIDANDFINPSDLLNQGKDYVNLFLIFLQLKRYDGEFDLEKKQYHDIIISDAHHDSNDEHQGDIESNPKSKNDQNIYLLSISLSVQPVSMQTFPGKYSSSNESTLSMRLGTTMTKAMTQKNNLKNTIRCPAPLNLSFARDPKINLQKNMFLWQYHDEKEAKKTIRKVKTKALHNKMFSGAQQQSRINKIPTNKEIDSSQQLSLSQSNIPSSQQGVNSQPSINKPQITNQSSGNNLQPIKKESDDTICINSQISCNSGSSSGIPQIPISNPSSIYHKDHRDSIKKSSDLFNLQKMGAQSPKAMPLNSNIHKQGRRRTSIIGAQPQSKQFTDEIIVGSTNKVRSLSRQVSQRIQEENNTSEEEEKKDLFLSDNKQASSQYQQKTSSSYRKIPDSTPPVLNSSKSYSQNNNQSSSKKGQNGQSLISPLEVKTGNNIKNQDRLINPIKAFLLKEDNIQVTEFKSENLILEKKKNIEEEEEEEHEQIDEKQQKIQMVCKQIQETLKLYKPLFIQDTSLVIKQIISHSKLLSGQDINVIQQMKDLRNSPYLFHSQSSAATPGNNHGAGGDESDNSQSNTQQRRKINRNNAKMRKNTSILEKLSGVNPSSTGYQLRKSFKMKMQLQQFTDSPQLESQGLHGDSNAPSRVSREFDTVLTNTPSQTQMTTSVMNTKMMESSINQTLQKEAVEQNFDCIQSADDESRHENYQIEAVERKRASTYDIPFTYTYYQNNDEIHSYLLPKQINESRAKTHRRQWLTDDVWRKQHYSRSKNILVYTNNSQIVSQLKQISQVSKGFQDCKHVRIIMSLIKEYQQMIESCNIFLFILIDFQEQLDKAENILQQTAAPIRECEERMGVPKTYIIGYVDFKNQAEFLSKNFDKIDFWVNHQESDLSSTITEYVNQIKKKEFD</sequence>
<feature type="transmembrane region" description="Helical" evidence="2">
    <location>
        <begin position="117"/>
        <end position="135"/>
    </location>
</feature>
<feature type="compositionally biased region" description="Low complexity" evidence="1">
    <location>
        <begin position="1041"/>
        <end position="1063"/>
    </location>
</feature>
<keyword evidence="2" id="KW-0472">Membrane</keyword>
<name>Q231Q9_TETTS</name>
<proteinExistence type="predicted"/>
<feature type="region of interest" description="Disordered" evidence="1">
    <location>
        <begin position="1190"/>
        <end position="1247"/>
    </location>
</feature>
<reference evidence="4" key="1">
    <citation type="journal article" date="2006" name="PLoS Biol.">
        <title>Macronuclear genome sequence of the ciliate Tetrahymena thermophila, a model eukaryote.</title>
        <authorList>
            <person name="Eisen J.A."/>
            <person name="Coyne R.S."/>
            <person name="Wu M."/>
            <person name="Wu D."/>
            <person name="Thiagarajan M."/>
            <person name="Wortman J.R."/>
            <person name="Badger J.H."/>
            <person name="Ren Q."/>
            <person name="Amedeo P."/>
            <person name="Jones K.M."/>
            <person name="Tallon L.J."/>
            <person name="Delcher A.L."/>
            <person name="Salzberg S.L."/>
            <person name="Silva J.C."/>
            <person name="Haas B.J."/>
            <person name="Majoros W.H."/>
            <person name="Farzad M."/>
            <person name="Carlton J.M."/>
            <person name="Smith R.K. Jr."/>
            <person name="Garg J."/>
            <person name="Pearlman R.E."/>
            <person name="Karrer K.M."/>
            <person name="Sun L."/>
            <person name="Manning G."/>
            <person name="Elde N.C."/>
            <person name="Turkewitz A.P."/>
            <person name="Asai D.J."/>
            <person name="Wilkes D.E."/>
            <person name="Wang Y."/>
            <person name="Cai H."/>
            <person name="Collins K."/>
            <person name="Stewart B.A."/>
            <person name="Lee S.R."/>
            <person name="Wilamowska K."/>
            <person name="Weinberg Z."/>
            <person name="Ruzzo W.L."/>
            <person name="Wloga D."/>
            <person name="Gaertig J."/>
            <person name="Frankel J."/>
            <person name="Tsao C.-C."/>
            <person name="Gorovsky M.A."/>
            <person name="Keeling P.J."/>
            <person name="Waller R.F."/>
            <person name="Patron N.J."/>
            <person name="Cherry J.M."/>
            <person name="Stover N.A."/>
            <person name="Krieger C.J."/>
            <person name="del Toro C."/>
            <person name="Ryder H.F."/>
            <person name="Williamson S.C."/>
            <person name="Barbeau R.A."/>
            <person name="Hamilton E.P."/>
            <person name="Orias E."/>
        </authorList>
    </citation>
    <scope>NUCLEOTIDE SEQUENCE [LARGE SCALE GENOMIC DNA]</scope>
    <source>
        <strain evidence="4">SB210</strain>
    </source>
</reference>
<feature type="compositionally biased region" description="Basic residues" evidence="1">
    <location>
        <begin position="1218"/>
        <end position="1231"/>
    </location>
</feature>
<feature type="compositionally biased region" description="Low complexity" evidence="1">
    <location>
        <begin position="1015"/>
        <end position="1029"/>
    </location>
</feature>
<feature type="compositionally biased region" description="Low complexity" evidence="1">
    <location>
        <begin position="840"/>
        <end position="856"/>
    </location>
</feature>
<keyword evidence="2 3" id="KW-0812">Transmembrane</keyword>
<feature type="transmembrane region" description="Helical" evidence="2">
    <location>
        <begin position="216"/>
        <end position="238"/>
    </location>
</feature>
<dbReference type="eggNOG" id="ENOG502R327">
    <property type="taxonomic scope" value="Eukaryota"/>
</dbReference>
<dbReference type="KEGG" id="tet:TTHERM_00784300"/>
<accession>Q231Q9</accession>
<dbReference type="GeneID" id="7842009"/>
<protein>
    <submittedName>
        <fullName evidence="3">Transmembrane protein, putative</fullName>
    </submittedName>
</protein>
<dbReference type="OrthoDB" id="10689157at2759"/>
<dbReference type="RefSeq" id="XP_001011488.2">
    <property type="nucleotide sequence ID" value="XM_001011488.2"/>
</dbReference>
<dbReference type="HOGENOM" id="CLU_252741_0_0_1"/>
<evidence type="ECO:0000313" key="4">
    <source>
        <dbReference type="Proteomes" id="UP000009168"/>
    </source>
</evidence>
<dbReference type="InParanoid" id="Q231Q9"/>
<evidence type="ECO:0000256" key="1">
    <source>
        <dbReference type="SAM" id="MobiDB-lite"/>
    </source>
</evidence>
<feature type="region of interest" description="Disordered" evidence="1">
    <location>
        <begin position="837"/>
        <end position="882"/>
    </location>
</feature>
<keyword evidence="2" id="KW-1133">Transmembrane helix</keyword>
<keyword evidence="4" id="KW-1185">Reference proteome</keyword>
<feature type="compositionally biased region" description="Polar residues" evidence="1">
    <location>
        <begin position="1190"/>
        <end position="1200"/>
    </location>
</feature>
<feature type="region of interest" description="Disordered" evidence="1">
    <location>
        <begin position="983"/>
        <end position="1063"/>
    </location>
</feature>
<dbReference type="Proteomes" id="UP000009168">
    <property type="component" value="Unassembled WGS sequence"/>
</dbReference>
<organism evidence="3 4">
    <name type="scientific">Tetrahymena thermophila (strain SB210)</name>
    <dbReference type="NCBI Taxonomy" id="312017"/>
    <lineage>
        <taxon>Eukaryota</taxon>
        <taxon>Sar</taxon>
        <taxon>Alveolata</taxon>
        <taxon>Ciliophora</taxon>
        <taxon>Intramacronucleata</taxon>
        <taxon>Oligohymenophorea</taxon>
        <taxon>Hymenostomatida</taxon>
        <taxon>Tetrahymenina</taxon>
        <taxon>Tetrahymenidae</taxon>
        <taxon>Tetrahymena</taxon>
    </lineage>
</organism>
<dbReference type="EMBL" id="GG662770">
    <property type="protein sequence ID" value="EAR91243.2"/>
    <property type="molecule type" value="Genomic_DNA"/>
</dbReference>
<evidence type="ECO:0000256" key="2">
    <source>
        <dbReference type="SAM" id="Phobius"/>
    </source>
</evidence>
<feature type="transmembrane region" description="Helical" evidence="2">
    <location>
        <begin position="87"/>
        <end position="105"/>
    </location>
</feature>
<feature type="compositionally biased region" description="Polar residues" evidence="1">
    <location>
        <begin position="983"/>
        <end position="993"/>
    </location>
</feature>
<feature type="compositionally biased region" description="Polar residues" evidence="1">
    <location>
        <begin position="857"/>
        <end position="879"/>
    </location>
</feature>